<reference evidence="2" key="1">
    <citation type="journal article" date="2017" name="Nat. Ecol. Evol.">
        <title>Genome expansion and lineage-specific genetic innovations in the forest pathogenic fungi Armillaria.</title>
        <authorList>
            <person name="Sipos G."/>
            <person name="Prasanna A.N."/>
            <person name="Walter M.C."/>
            <person name="O'Connor E."/>
            <person name="Balint B."/>
            <person name="Krizsan K."/>
            <person name="Kiss B."/>
            <person name="Hess J."/>
            <person name="Varga T."/>
            <person name="Slot J."/>
            <person name="Riley R."/>
            <person name="Boka B."/>
            <person name="Rigling D."/>
            <person name="Barry K."/>
            <person name="Lee J."/>
            <person name="Mihaltcheva S."/>
            <person name="LaButti K."/>
            <person name="Lipzen A."/>
            <person name="Waldron R."/>
            <person name="Moloney N.M."/>
            <person name="Sperisen C."/>
            <person name="Kredics L."/>
            <person name="Vagvoelgyi C."/>
            <person name="Patrignani A."/>
            <person name="Fitzpatrick D."/>
            <person name="Nagy I."/>
            <person name="Doyle S."/>
            <person name="Anderson J.B."/>
            <person name="Grigoriev I.V."/>
            <person name="Gueldener U."/>
            <person name="Muensterkoetter M."/>
            <person name="Nagy L.G."/>
        </authorList>
    </citation>
    <scope>NUCLEOTIDE SEQUENCE [LARGE SCALE GENOMIC DNA]</scope>
    <source>
        <strain evidence="2">Ar21-2</strain>
    </source>
</reference>
<proteinExistence type="predicted"/>
<sequence>MAPESMQVARFKATLALLCSHCKNGVYLPTIPSVLPTLKDGTPDFNVILVIDKENLWFLEGVMPLFDNKERFMQAYQEEPLLLCEGAFSARWDCQNRKLLLEIPHGSKAPENSTFPGHTTGWIHSDWEEKQAAVNAKAIAASLAPKPAMPTPLPKIKKTPKTIKSKATVGLDTDPETILIDEDVKMKATEESMVVDLDSDESDSMSVNEDAPGSCAEYLVVDYRSCTMRFLWEGVSWSFLMHYGLTKSDPMYRKAIDILEKQDRILAERSNKHIYADIALMAHGGDLGDNQLMFPIAAWANQFQL</sequence>
<organism evidence="1 2">
    <name type="scientific">Armillaria gallica</name>
    <name type="common">Bulbous honey fungus</name>
    <name type="synonym">Armillaria bulbosa</name>
    <dbReference type="NCBI Taxonomy" id="47427"/>
    <lineage>
        <taxon>Eukaryota</taxon>
        <taxon>Fungi</taxon>
        <taxon>Dikarya</taxon>
        <taxon>Basidiomycota</taxon>
        <taxon>Agaricomycotina</taxon>
        <taxon>Agaricomycetes</taxon>
        <taxon>Agaricomycetidae</taxon>
        <taxon>Agaricales</taxon>
        <taxon>Marasmiineae</taxon>
        <taxon>Physalacriaceae</taxon>
        <taxon>Armillaria</taxon>
    </lineage>
</organism>
<dbReference type="EMBL" id="KZ293677">
    <property type="protein sequence ID" value="PBK87764.1"/>
    <property type="molecule type" value="Genomic_DNA"/>
</dbReference>
<accession>A0A2H3D1Z5</accession>
<gene>
    <name evidence="1" type="ORF">ARMGADRAFT_1034659</name>
</gene>
<dbReference type="AlphaFoldDB" id="A0A2H3D1Z5"/>
<evidence type="ECO:0000313" key="2">
    <source>
        <dbReference type="Proteomes" id="UP000217790"/>
    </source>
</evidence>
<dbReference type="OrthoDB" id="3017673at2759"/>
<protein>
    <submittedName>
        <fullName evidence="1">Uncharacterized protein</fullName>
    </submittedName>
</protein>
<name>A0A2H3D1Z5_ARMGA</name>
<dbReference type="InParanoid" id="A0A2H3D1Z5"/>
<keyword evidence="2" id="KW-1185">Reference proteome</keyword>
<dbReference type="Proteomes" id="UP000217790">
    <property type="component" value="Unassembled WGS sequence"/>
</dbReference>
<evidence type="ECO:0000313" key="1">
    <source>
        <dbReference type="EMBL" id="PBK87764.1"/>
    </source>
</evidence>